<evidence type="ECO:0000313" key="1">
    <source>
        <dbReference type="EMBL" id="KAG8002137.1"/>
    </source>
</evidence>
<reference evidence="1" key="1">
    <citation type="submission" date="2020-04" db="EMBL/GenBank/DDBJ databases">
        <title>A chromosome-scale assembly and high-density genetic map of the yellow drum (Nibea albiflora) genome.</title>
        <authorList>
            <person name="Xu D."/>
            <person name="Zhang W."/>
            <person name="Chen R."/>
            <person name="Tan P."/>
            <person name="Wang L."/>
            <person name="Song H."/>
            <person name="Tian L."/>
            <person name="Zhu Q."/>
            <person name="Wang B."/>
        </authorList>
    </citation>
    <scope>NUCLEOTIDE SEQUENCE</scope>
    <source>
        <strain evidence="1">ZJHYS-2018</strain>
    </source>
</reference>
<keyword evidence="1" id="KW-0675">Receptor</keyword>
<dbReference type="EMBL" id="CM024794">
    <property type="protein sequence ID" value="KAG8002137.1"/>
    <property type="molecule type" value="Genomic_DNA"/>
</dbReference>
<proteinExistence type="predicted"/>
<evidence type="ECO:0000313" key="2">
    <source>
        <dbReference type="Proteomes" id="UP000805704"/>
    </source>
</evidence>
<comment type="caution">
    <text evidence="1">The sequence shown here is derived from an EMBL/GenBank/DDBJ whole genome shotgun (WGS) entry which is preliminary data.</text>
</comment>
<organism evidence="1 2">
    <name type="scientific">Nibea albiflora</name>
    <name type="common">Yellow drum</name>
    <name type="synonym">Corvina albiflora</name>
    <dbReference type="NCBI Taxonomy" id="240163"/>
    <lineage>
        <taxon>Eukaryota</taxon>
        <taxon>Metazoa</taxon>
        <taxon>Chordata</taxon>
        <taxon>Craniata</taxon>
        <taxon>Vertebrata</taxon>
        <taxon>Euteleostomi</taxon>
        <taxon>Actinopterygii</taxon>
        <taxon>Neopterygii</taxon>
        <taxon>Teleostei</taxon>
        <taxon>Neoteleostei</taxon>
        <taxon>Acanthomorphata</taxon>
        <taxon>Eupercaria</taxon>
        <taxon>Sciaenidae</taxon>
        <taxon>Nibea</taxon>
    </lineage>
</organism>
<protein>
    <submittedName>
        <fullName evidence="1">Tail-anchored protein insertion receptor WRB</fullName>
    </submittedName>
</protein>
<keyword evidence="2" id="KW-1185">Reference proteome</keyword>
<dbReference type="Proteomes" id="UP000805704">
    <property type="component" value="Chromosome 6"/>
</dbReference>
<name>A0ACB7EIV7_NIBAL</name>
<accession>A0ACB7EIV7</accession>
<sequence length="673" mass="75238">MVQKDAEQESEMRAEIQEMKKEQSSISMMDEFARYARLERKINKMTDKLKTHVKSRTAQQAKMKWVVNIVFYILQAAVMISLIWKYYSDPVTVVPNKWIAPVERLVAFPTGVAVSPVTIEQDVHHETQAIKKKQQDVVGFLEALKVDYTELDIACNEENRMWMRQNVPSEKKPTNGIPLPPQIFNEENYCGDYDTFFDAKEDNTVYAFLGLPPPPGSKEVPVEERNGDAHREEEEGEGGEEEEEEVAVGETADDEAVEGDEAPAEEEEEAVEEADEVTEDTEQDEHGSQVVSVVCGVLYFSAVGAKMSVSPKRLTVLRGEEARFTCSTSYDHWTVIVWLLNGDAVLTISKAEGVLPSVFSNVTAEESPNSGRRSWVFILNNTERHNQGSVTCDIQGIDRRTASLFVQEKGSVKVSGNNMMVFQWQSVQFECLAEGWYPQPILQWQVNDKKVSKSEYNISSEESGKSLFTVTSNLSVKAVKSSRVDCLASVSALPTPLKSSVRLTVVAEVVEEVDCTVPLAVTASLAAILLLLLLCICTVLWYRRRRQASYVFHWTVHLAMCRFDQSPSRRDLVAEATGGMDNPGYYNEGSTDATYNELIIEAGSKMDFVSFCKRQGSGAAAGNNKTSGAQDASKTDVPEDFDIDMEDPETEKAAVAIQSQFRKFQKKKRVEKS</sequence>
<gene>
    <name evidence="1" type="primary">WRB</name>
    <name evidence="1" type="ORF">GBF38_012502</name>
</gene>